<name>A0A382L644_9ZZZZ</name>
<dbReference type="EMBL" id="UINC01084128">
    <property type="protein sequence ID" value="SVC30477.1"/>
    <property type="molecule type" value="Genomic_DNA"/>
</dbReference>
<dbReference type="AlphaFoldDB" id="A0A382L644"/>
<sequence length="44" mass="4903">MLSSHPYTGIIRVRYRRSATILGHPLSLAYPSSRMNVGMSLLQA</sequence>
<reference evidence="1" key="1">
    <citation type="submission" date="2018-05" db="EMBL/GenBank/DDBJ databases">
        <authorList>
            <person name="Lanie J.A."/>
            <person name="Ng W.-L."/>
            <person name="Kazmierczak K.M."/>
            <person name="Andrzejewski T.M."/>
            <person name="Davidsen T.M."/>
            <person name="Wayne K.J."/>
            <person name="Tettelin H."/>
            <person name="Glass J.I."/>
            <person name="Rusch D."/>
            <person name="Podicherti R."/>
            <person name="Tsui H.-C.T."/>
            <person name="Winkler M.E."/>
        </authorList>
    </citation>
    <scope>NUCLEOTIDE SEQUENCE</scope>
</reference>
<proteinExistence type="predicted"/>
<evidence type="ECO:0000313" key="1">
    <source>
        <dbReference type="EMBL" id="SVC30477.1"/>
    </source>
</evidence>
<organism evidence="1">
    <name type="scientific">marine metagenome</name>
    <dbReference type="NCBI Taxonomy" id="408172"/>
    <lineage>
        <taxon>unclassified sequences</taxon>
        <taxon>metagenomes</taxon>
        <taxon>ecological metagenomes</taxon>
    </lineage>
</organism>
<gene>
    <name evidence="1" type="ORF">METZ01_LOCUS283331</name>
</gene>
<protein>
    <submittedName>
        <fullName evidence="1">Uncharacterized protein</fullName>
    </submittedName>
</protein>
<accession>A0A382L644</accession>